<sequence length="1326" mass="137324">MRAQGLSVLIGLVFCIMSHGQVKIGDNPQTIDPASLLELESNTMALVITRVTTPQMEAILPSPGAMVYNTDTQCVYYYDGTQWVNLCEGASINVTTDPIVNSVSTIVLTQTDDGNNIEVAPNSIRSEQIVDGGIFGVDINDNSIGANKLARNSVGKVAMSENAVGPFAIDRDSLPLSFFINDVPFITAADIPGAVSEDPDNAILPDNDGRAFYDDQPLIDAIATNTTAIANDLDGNPENELQNLSLTDNVLTLSNPVGPPDEIDLESFTIGDADATDDIITQFEVVGANLILTEGGIQRQVLLSDLGAGSGTTEVVDGTTLTGDGTAADPFTIEPSPIAGQILTTNAAGDVVWDDLPPGSGGTVTTDGTTIVGDGDTTPLSVVDGGISPIKIEPSPTPNQFLVTNTVGDVEWVSVAPGGGTTELADQVTIVGDGQAGNEFQVADGAIGPIKIEPSATPDQFLTTNAAGDVEWVTVTPGGNPAAADVTFAPTGGTTSDNVQAAIEELQIEIDGISSGGAANPNDELITSFNLTGTELNIAEGANIVPPVDLDLAFATDAELTAAITASNQVIVSTDAPNSITAGVDGGALYNDPDDDATNEIQTDAEVNLAIPVDIDGDLAPETTVQEAINALIATSSDDQTDAEVNLATPVDIDGDLADETTVQEAINALVGIASINVSTDTPNSITTGTDGGALYDDPDDDATNEIQTIASADGSVTVTASGNDYDLSVPGGSTDDQNIEGSILTGETLTIGIEGGNNQDVDLGDFATETELAAAITASEGLDDDTDDTNEIQTITSTDGSVTVTASGNDYDLSVPGGSTDDQNIEGSILTGETLTIGIEGGNNQDVDLGDFATETELAAAITASEGLDDDTDDTNEIQTITSTDGSVTVTASGNDYDLSVPGGSTDDQNIEGSILTGETLTIGIEGGNSQDVDLGDFATETELAAAIAASEGLDDDTDDTNEIQTITSTDGSVTVTASGNDYDLSVPGGSTDDQNIEGSILTGETLTIGIEGGNNQDVDLGDFATETELAAAIAASEGLDDDTDDTNEIQTITSTDGSVTVTATGNDFDLSVSSSITGTTGSLFFADGSGVPTDNNTELFWNASNNRLGIGTNNPQRKLDVSGEVRSQGYANSNGTVDEPSYAFTNDSDTGMWRGGNTDFLRFSTGSVEALTINPSQNVGIGINTPSERLDVLGNIRASGDFISGAITLDVPDYVFEKYFDGYSDIDNSYQFKTLEEIEAFVRTNKHLPGIRSAAEAKKTGIWNLSESNLKNLEKIEELFLHTIEQQKQIEGLQSQNVELKNEVNMLQKRLASIEALLSSKENE</sequence>
<accession>A0A967AX71</accession>
<dbReference type="EMBL" id="VIKU02000005">
    <property type="protein sequence ID" value="NHF60808.1"/>
    <property type="molecule type" value="Genomic_DNA"/>
</dbReference>
<proteinExistence type="predicted"/>
<evidence type="ECO:0000256" key="1">
    <source>
        <dbReference type="SAM" id="Coils"/>
    </source>
</evidence>
<comment type="caution">
    <text evidence="2">The sequence shown here is derived from an EMBL/GenBank/DDBJ whole genome shotgun (WGS) entry which is preliminary data.</text>
</comment>
<gene>
    <name evidence="2" type="ORF">FK220_015745</name>
</gene>
<reference evidence="2" key="2">
    <citation type="submission" date="2020-03" db="EMBL/GenBank/DDBJ databases">
        <title>Flavobacteriaceae bacterium strain TP-CH-4, a member of the family Flavobacteriaceae isolated from a deep-sea seamount.</title>
        <authorList>
            <person name="Zhang D.-C."/>
        </authorList>
    </citation>
    <scope>NUCLEOTIDE SEQUENCE</scope>
    <source>
        <strain evidence="2">TP-CH-4</strain>
    </source>
</reference>
<name>A0A967AX71_9FLAO</name>
<dbReference type="RefSeq" id="WP_152575309.1">
    <property type="nucleotide sequence ID" value="NZ_VIKU02000005.1"/>
</dbReference>
<feature type="coiled-coil region" evidence="1">
    <location>
        <begin position="1285"/>
        <end position="1326"/>
    </location>
</feature>
<keyword evidence="3" id="KW-1185">Reference proteome</keyword>
<evidence type="ECO:0000313" key="3">
    <source>
        <dbReference type="Proteomes" id="UP000707206"/>
    </source>
</evidence>
<organism evidence="2 3">
    <name type="scientific">Pelagihabitans pacificus</name>
    <dbReference type="NCBI Taxonomy" id="2696054"/>
    <lineage>
        <taxon>Bacteria</taxon>
        <taxon>Pseudomonadati</taxon>
        <taxon>Bacteroidota</taxon>
        <taxon>Flavobacteriia</taxon>
        <taxon>Flavobacteriales</taxon>
        <taxon>Flavobacteriaceae</taxon>
        <taxon>Pelagihabitans</taxon>
    </lineage>
</organism>
<evidence type="ECO:0000313" key="2">
    <source>
        <dbReference type="EMBL" id="NHF60808.1"/>
    </source>
</evidence>
<dbReference type="Proteomes" id="UP000707206">
    <property type="component" value="Unassembled WGS sequence"/>
</dbReference>
<reference evidence="2" key="1">
    <citation type="submission" date="2019-07" db="EMBL/GenBank/DDBJ databases">
        <authorList>
            <person name="De-Chao Zhang Q."/>
        </authorList>
    </citation>
    <scope>NUCLEOTIDE SEQUENCE</scope>
    <source>
        <strain evidence="2">TP-CH-4</strain>
    </source>
</reference>
<protein>
    <submittedName>
        <fullName evidence="2">Uncharacterized protein</fullName>
    </submittedName>
</protein>
<keyword evidence="1" id="KW-0175">Coiled coil</keyword>